<evidence type="ECO:0000256" key="1">
    <source>
        <dbReference type="SAM" id="MobiDB-lite"/>
    </source>
</evidence>
<name>A0AA36IX22_9DINO</name>
<dbReference type="Proteomes" id="UP001178507">
    <property type="component" value="Unassembled WGS sequence"/>
</dbReference>
<proteinExistence type="predicted"/>
<dbReference type="AlphaFoldDB" id="A0AA36IX22"/>
<evidence type="ECO:0000313" key="3">
    <source>
        <dbReference type="Proteomes" id="UP001178507"/>
    </source>
</evidence>
<feature type="region of interest" description="Disordered" evidence="1">
    <location>
        <begin position="189"/>
        <end position="216"/>
    </location>
</feature>
<accession>A0AA36IX22</accession>
<keyword evidence="3" id="KW-1185">Reference proteome</keyword>
<feature type="region of interest" description="Disordered" evidence="1">
    <location>
        <begin position="1"/>
        <end position="20"/>
    </location>
</feature>
<evidence type="ECO:0000313" key="2">
    <source>
        <dbReference type="EMBL" id="CAJ1394438.1"/>
    </source>
</evidence>
<gene>
    <name evidence="2" type="ORF">EVOR1521_LOCUS19091</name>
</gene>
<reference evidence="2" key="1">
    <citation type="submission" date="2023-08" db="EMBL/GenBank/DDBJ databases">
        <authorList>
            <person name="Chen Y."/>
            <person name="Shah S."/>
            <person name="Dougan E. K."/>
            <person name="Thang M."/>
            <person name="Chan C."/>
        </authorList>
    </citation>
    <scope>NUCLEOTIDE SEQUENCE</scope>
</reference>
<sequence>MAGSQLALEPPTSSFSLRKNPRLSVRSASGQLLDVRSQTLSYSFSVSKSQSNNSKVPKVDGVVQTDLQWRDGWHCCACARPPKMELPVPLKTSKRRTYPAFSTVAPLQGGWHLVDGPAGVAEWLQEFLIVGTMVHSRSHHFPLLQGQNGKVEMAGGVLELDAEGRLNRLGKSGHAFSFRRGDVSIKAPEALDESDLDTSEAGLDRAMSFTSSPRRG</sequence>
<organism evidence="2 3">
    <name type="scientific">Effrenium voratum</name>
    <dbReference type="NCBI Taxonomy" id="2562239"/>
    <lineage>
        <taxon>Eukaryota</taxon>
        <taxon>Sar</taxon>
        <taxon>Alveolata</taxon>
        <taxon>Dinophyceae</taxon>
        <taxon>Suessiales</taxon>
        <taxon>Symbiodiniaceae</taxon>
        <taxon>Effrenium</taxon>
    </lineage>
</organism>
<protein>
    <submittedName>
        <fullName evidence="2">Uncharacterized protein</fullName>
    </submittedName>
</protein>
<dbReference type="EMBL" id="CAUJNA010002846">
    <property type="protein sequence ID" value="CAJ1394438.1"/>
    <property type="molecule type" value="Genomic_DNA"/>
</dbReference>
<comment type="caution">
    <text evidence="2">The sequence shown here is derived from an EMBL/GenBank/DDBJ whole genome shotgun (WGS) entry which is preliminary data.</text>
</comment>